<evidence type="ECO:0000256" key="4">
    <source>
        <dbReference type="ARBA" id="ARBA00023239"/>
    </source>
</evidence>
<name>A0A9Q0MAS9_BLOTA</name>
<proteinExistence type="inferred from homology"/>
<evidence type="ECO:0000256" key="5">
    <source>
        <dbReference type="ARBA" id="ARBA00023277"/>
    </source>
</evidence>
<dbReference type="GO" id="GO:0016835">
    <property type="term" value="F:carbon-oxygen lyase activity"/>
    <property type="evidence" value="ECO:0007669"/>
    <property type="project" value="InterPro"/>
</dbReference>
<dbReference type="SUPFAM" id="SSF53697">
    <property type="entry name" value="SIS domain"/>
    <property type="match status" value="1"/>
</dbReference>
<dbReference type="GO" id="GO:0045127">
    <property type="term" value="F:N-acetylglucosamine kinase activity"/>
    <property type="evidence" value="ECO:0007669"/>
    <property type="project" value="UniProtKB-EC"/>
</dbReference>
<keyword evidence="4" id="KW-0456">Lyase</keyword>
<dbReference type="AlphaFoldDB" id="A0A9Q0MAS9"/>
<dbReference type="Proteomes" id="UP001142055">
    <property type="component" value="Chromosome 1"/>
</dbReference>
<evidence type="ECO:0000313" key="8">
    <source>
        <dbReference type="EMBL" id="KAJ6222978.1"/>
    </source>
</evidence>
<accession>A0A9Q0MAS9</accession>
<evidence type="ECO:0000256" key="2">
    <source>
        <dbReference type="ARBA" id="ARBA00012122"/>
    </source>
</evidence>
<keyword evidence="5" id="KW-0119">Carbohydrate metabolism</keyword>
<dbReference type="PANTHER" id="PTHR10088">
    <property type="entry name" value="GLUCOKINASE REGULATORY PROTEIN"/>
    <property type="match status" value="1"/>
</dbReference>
<comment type="similarity">
    <text evidence="1">Belongs to the eukaryotic-type N-acetylglucosamine kinase family.</text>
</comment>
<reference evidence="8" key="1">
    <citation type="submission" date="2022-12" db="EMBL/GenBank/DDBJ databases">
        <title>Genome assemblies of Blomia tropicalis.</title>
        <authorList>
            <person name="Cui Y."/>
        </authorList>
    </citation>
    <scope>NUCLEOTIDE SEQUENCE</scope>
    <source>
        <tissue evidence="8">Adult mites</tissue>
    </source>
</reference>
<dbReference type="OMA" id="GTATKCI"/>
<comment type="caution">
    <text evidence="8">The sequence shown here is derived from an EMBL/GenBank/DDBJ whole genome shotgun (WGS) entry which is preliminary data.</text>
</comment>
<evidence type="ECO:0000313" key="9">
    <source>
        <dbReference type="Proteomes" id="UP001142055"/>
    </source>
</evidence>
<dbReference type="PANTHER" id="PTHR10088:SF4">
    <property type="entry name" value="GLUCOKINASE REGULATORY PROTEIN"/>
    <property type="match status" value="1"/>
</dbReference>
<dbReference type="Gene3D" id="3.30.420.40">
    <property type="match status" value="2"/>
</dbReference>
<dbReference type="InterPro" id="IPR005488">
    <property type="entry name" value="Etherase_MurQ"/>
</dbReference>
<dbReference type="EC" id="2.7.1.59" evidence="2"/>
<feature type="domain" description="SIS" evidence="7">
    <location>
        <begin position="445"/>
        <end position="608"/>
    </location>
</feature>
<dbReference type="GO" id="GO:0097367">
    <property type="term" value="F:carbohydrate derivative binding"/>
    <property type="evidence" value="ECO:0007669"/>
    <property type="project" value="InterPro"/>
</dbReference>
<organism evidence="8 9">
    <name type="scientific">Blomia tropicalis</name>
    <name type="common">Mite</name>
    <dbReference type="NCBI Taxonomy" id="40697"/>
    <lineage>
        <taxon>Eukaryota</taxon>
        <taxon>Metazoa</taxon>
        <taxon>Ecdysozoa</taxon>
        <taxon>Arthropoda</taxon>
        <taxon>Chelicerata</taxon>
        <taxon>Arachnida</taxon>
        <taxon>Acari</taxon>
        <taxon>Acariformes</taxon>
        <taxon>Sarcoptiformes</taxon>
        <taxon>Astigmata</taxon>
        <taxon>Glycyphagoidea</taxon>
        <taxon>Echimyopodidae</taxon>
        <taxon>Blomia</taxon>
    </lineage>
</organism>
<dbReference type="GO" id="GO:0009254">
    <property type="term" value="P:peptidoglycan turnover"/>
    <property type="evidence" value="ECO:0007669"/>
    <property type="project" value="TreeGrafter"/>
</dbReference>
<dbReference type="Pfam" id="PF01869">
    <property type="entry name" value="BcrAD_BadFG"/>
    <property type="match status" value="1"/>
</dbReference>
<evidence type="ECO:0000256" key="6">
    <source>
        <dbReference type="ARBA" id="ARBA00031123"/>
    </source>
</evidence>
<dbReference type="InterPro" id="IPR001347">
    <property type="entry name" value="SIS_dom"/>
</dbReference>
<dbReference type="GO" id="GO:0016803">
    <property type="term" value="F:ether hydrolase activity"/>
    <property type="evidence" value="ECO:0007669"/>
    <property type="project" value="TreeGrafter"/>
</dbReference>
<dbReference type="PROSITE" id="PS01272">
    <property type="entry name" value="GCKR"/>
    <property type="match status" value="1"/>
</dbReference>
<gene>
    <name evidence="8" type="ORF">RDWZM_001523</name>
</gene>
<dbReference type="InterPro" id="IPR043129">
    <property type="entry name" value="ATPase_NBD"/>
</dbReference>
<dbReference type="CDD" id="cd05007">
    <property type="entry name" value="SIS_Etherase"/>
    <property type="match status" value="1"/>
</dbReference>
<evidence type="ECO:0000256" key="3">
    <source>
        <dbReference type="ARBA" id="ARBA00014974"/>
    </source>
</evidence>
<dbReference type="Pfam" id="PF22645">
    <property type="entry name" value="GKRP_SIS_N"/>
    <property type="match status" value="1"/>
</dbReference>
<dbReference type="GO" id="GO:0046348">
    <property type="term" value="P:amino sugar catabolic process"/>
    <property type="evidence" value="ECO:0007669"/>
    <property type="project" value="InterPro"/>
</dbReference>
<dbReference type="InterPro" id="IPR005486">
    <property type="entry name" value="Glucokinase_regulatory_CS"/>
</dbReference>
<dbReference type="PROSITE" id="PS51464">
    <property type="entry name" value="SIS"/>
    <property type="match status" value="1"/>
</dbReference>
<dbReference type="SUPFAM" id="SSF53067">
    <property type="entry name" value="Actin-like ATPase domain"/>
    <property type="match status" value="2"/>
</dbReference>
<dbReference type="Gene3D" id="3.40.50.10490">
    <property type="entry name" value="Glucose-6-phosphate isomerase like protein, domain 1"/>
    <property type="match status" value="1"/>
</dbReference>
<dbReference type="NCBIfam" id="NF009222">
    <property type="entry name" value="PRK12570.1"/>
    <property type="match status" value="1"/>
</dbReference>
<dbReference type="InterPro" id="IPR002731">
    <property type="entry name" value="ATPase_BadF"/>
</dbReference>
<keyword evidence="9" id="KW-1185">Reference proteome</keyword>
<evidence type="ECO:0000256" key="1">
    <source>
        <dbReference type="ARBA" id="ARBA00006198"/>
    </source>
</evidence>
<evidence type="ECO:0000259" key="7">
    <source>
        <dbReference type="PROSITE" id="PS51464"/>
    </source>
</evidence>
<sequence>MALAIECGASTSVAVYVDEHDKTEINLEKTTRYHFGPANYKLLKPIQLEIYFRKIKATIEPNNVTALAVAMPGVLNDTDKKMLKNVLSKVWTNLSRPIWVGNDLESSMARLPSKDYIIRSVAISGTGSCCYGTDGVRTKKIGGYGHIIGDRGSGYAIAYRGLRLALRDYEHNYDNSEAYSGVCINGNSQQHINFTELDEECASKTSLLKLFLSYLNMVAIYELVSWSVVASKNEIADLAKIVIRAAECGNSIALMVIEEATNEIADDIVCLINKVHVRKHLCRSNSNQLQLKGGRNIPDKRICIGLTGSVFVRSKTFFTESFIQKIRQKGCLADVIIIKDTVLGALKMVIDIGERRLAELRIKEYSASTENEHVNDETVSSNSLRDQILPISTGLSETEKRNSRSMKLCSMPIAEAVELMIDEESRSNRILKEHVSSFVTLIKRITNAFQNGGRLFYVGAGTSGRLGILDASECPPTFKAPPHWVQGIIAGGTKAIQSAIEGAEDSLEDGIDSIIEKDVCDKDVVIGIAACGRTPFVWGALYESLRRDAYSCLLTFNPNLKSQLELNQIISVNTGPEVLTGSTRLKAGTATKCILNILTTLSMVAYGKCLENLMVDLMPLNEKLRDRAIRITLLLVDDPTLTMDKAEATLIKNHYDIKKSVTELRKVTVKC</sequence>
<protein>
    <recommendedName>
        <fullName evidence="3">N-acetyl-D-glucosamine kinase</fullName>
        <ecNumber evidence="2">2.7.1.59</ecNumber>
    </recommendedName>
    <alternativeName>
        <fullName evidence="6">GlcNAc kinase</fullName>
    </alternativeName>
</protein>
<dbReference type="InterPro" id="IPR040190">
    <property type="entry name" value="MURQ/GCKR"/>
</dbReference>
<dbReference type="EMBL" id="JAPWDV010000001">
    <property type="protein sequence ID" value="KAJ6222978.1"/>
    <property type="molecule type" value="Genomic_DNA"/>
</dbReference>
<dbReference type="NCBIfam" id="NF003915">
    <property type="entry name" value="PRK05441.1"/>
    <property type="match status" value="1"/>
</dbReference>
<dbReference type="InterPro" id="IPR046348">
    <property type="entry name" value="SIS_dom_sf"/>
</dbReference>